<dbReference type="AlphaFoldDB" id="A0A8J4DZJ5"/>
<proteinExistence type="predicted"/>
<protein>
    <submittedName>
        <fullName evidence="2">Uncharacterized protein</fullName>
    </submittedName>
</protein>
<gene>
    <name evidence="2" type="ORF">Vau01_016180</name>
</gene>
<keyword evidence="3" id="KW-1185">Reference proteome</keyword>
<evidence type="ECO:0000313" key="2">
    <source>
        <dbReference type="EMBL" id="GIJ54102.1"/>
    </source>
</evidence>
<accession>A0A8J4DZJ5</accession>
<feature type="region of interest" description="Disordered" evidence="1">
    <location>
        <begin position="1"/>
        <end position="23"/>
    </location>
</feature>
<dbReference type="EMBL" id="BOPG01000011">
    <property type="protein sequence ID" value="GIJ54102.1"/>
    <property type="molecule type" value="Genomic_DNA"/>
</dbReference>
<evidence type="ECO:0000256" key="1">
    <source>
        <dbReference type="SAM" id="MobiDB-lite"/>
    </source>
</evidence>
<reference evidence="2" key="1">
    <citation type="submission" date="2021-01" db="EMBL/GenBank/DDBJ databases">
        <title>Whole genome shotgun sequence of Virgisporangium aurantiacum NBRC 16421.</title>
        <authorList>
            <person name="Komaki H."/>
            <person name="Tamura T."/>
        </authorList>
    </citation>
    <scope>NUCLEOTIDE SEQUENCE</scope>
    <source>
        <strain evidence="2">NBRC 16421</strain>
    </source>
</reference>
<dbReference type="Proteomes" id="UP000612585">
    <property type="component" value="Unassembled WGS sequence"/>
</dbReference>
<name>A0A8J4DZJ5_9ACTN</name>
<sequence>MEEAMAEIHPGGGAVTPLTESNRQSAAAAELDGRYLKIIERSMEICPYLRMLNKALPPHNRLAGRGGFQSERVLDQLEYG</sequence>
<comment type="caution">
    <text evidence="2">The sequence shown here is derived from an EMBL/GenBank/DDBJ whole genome shotgun (WGS) entry which is preliminary data.</text>
</comment>
<evidence type="ECO:0000313" key="3">
    <source>
        <dbReference type="Proteomes" id="UP000612585"/>
    </source>
</evidence>
<organism evidence="2 3">
    <name type="scientific">Virgisporangium aurantiacum</name>
    <dbReference type="NCBI Taxonomy" id="175570"/>
    <lineage>
        <taxon>Bacteria</taxon>
        <taxon>Bacillati</taxon>
        <taxon>Actinomycetota</taxon>
        <taxon>Actinomycetes</taxon>
        <taxon>Micromonosporales</taxon>
        <taxon>Micromonosporaceae</taxon>
        <taxon>Virgisporangium</taxon>
    </lineage>
</organism>